<keyword evidence="5 12" id="KW-0812">Transmembrane</keyword>
<evidence type="ECO:0000256" key="7">
    <source>
        <dbReference type="ARBA" id="ARBA00022801"/>
    </source>
</evidence>
<evidence type="ECO:0000256" key="10">
    <source>
        <dbReference type="ARBA" id="ARBA00023049"/>
    </source>
</evidence>
<protein>
    <submittedName>
        <fullName evidence="14">M50 family metallopeptidase</fullName>
    </submittedName>
</protein>
<keyword evidence="11 12" id="KW-0472">Membrane</keyword>
<evidence type="ECO:0000313" key="14">
    <source>
        <dbReference type="EMBL" id="WXA98298.1"/>
    </source>
</evidence>
<gene>
    <name evidence="14" type="ORF">LZC95_15840</name>
</gene>
<evidence type="ECO:0000256" key="2">
    <source>
        <dbReference type="ARBA" id="ARBA00004141"/>
    </source>
</evidence>
<dbReference type="Proteomes" id="UP001379533">
    <property type="component" value="Chromosome"/>
</dbReference>
<dbReference type="InterPro" id="IPR008915">
    <property type="entry name" value="Peptidase_M50"/>
</dbReference>
<evidence type="ECO:0000256" key="9">
    <source>
        <dbReference type="ARBA" id="ARBA00022989"/>
    </source>
</evidence>
<comment type="subcellular location">
    <subcellularLocation>
        <location evidence="2">Membrane</location>
        <topology evidence="2">Multi-pass membrane protein</topology>
    </subcellularLocation>
</comment>
<evidence type="ECO:0000256" key="1">
    <source>
        <dbReference type="ARBA" id="ARBA00001947"/>
    </source>
</evidence>
<keyword evidence="15" id="KW-1185">Reference proteome</keyword>
<evidence type="ECO:0000259" key="13">
    <source>
        <dbReference type="Pfam" id="PF02163"/>
    </source>
</evidence>
<keyword evidence="7" id="KW-0378">Hydrolase</keyword>
<evidence type="ECO:0000256" key="4">
    <source>
        <dbReference type="ARBA" id="ARBA00022670"/>
    </source>
</evidence>
<feature type="transmembrane region" description="Helical" evidence="12">
    <location>
        <begin position="185"/>
        <end position="215"/>
    </location>
</feature>
<keyword evidence="10" id="KW-0482">Metalloprotease</keyword>
<dbReference type="PANTHER" id="PTHR39188:SF3">
    <property type="entry name" value="STAGE IV SPORULATION PROTEIN FB"/>
    <property type="match status" value="1"/>
</dbReference>
<keyword evidence="9 12" id="KW-1133">Transmembrane helix</keyword>
<proteinExistence type="inferred from homology"/>
<comment type="similarity">
    <text evidence="3">Belongs to the peptidase M50B family.</text>
</comment>
<feature type="transmembrane region" description="Helical" evidence="12">
    <location>
        <begin position="33"/>
        <end position="50"/>
    </location>
</feature>
<dbReference type="Pfam" id="PF02163">
    <property type="entry name" value="Peptidase_M50"/>
    <property type="match status" value="1"/>
</dbReference>
<name>A0ABZ2KHZ3_9BACT</name>
<evidence type="ECO:0000256" key="5">
    <source>
        <dbReference type="ARBA" id="ARBA00022692"/>
    </source>
</evidence>
<feature type="transmembrane region" description="Helical" evidence="12">
    <location>
        <begin position="87"/>
        <end position="112"/>
    </location>
</feature>
<keyword evidence="6" id="KW-0479">Metal-binding</keyword>
<dbReference type="PANTHER" id="PTHR39188">
    <property type="entry name" value="MEMBRANE-ASSOCIATED ZINC METALLOPROTEASE M50B"/>
    <property type="match status" value="1"/>
</dbReference>
<keyword evidence="8" id="KW-0862">Zinc</keyword>
<dbReference type="EMBL" id="CP089982">
    <property type="protein sequence ID" value="WXA98298.1"/>
    <property type="molecule type" value="Genomic_DNA"/>
</dbReference>
<comment type="cofactor">
    <cofactor evidence="1">
        <name>Zn(2+)</name>
        <dbReference type="ChEBI" id="CHEBI:29105"/>
    </cofactor>
</comment>
<accession>A0ABZ2KHZ3</accession>
<feature type="transmembrane region" description="Helical" evidence="12">
    <location>
        <begin position="133"/>
        <end position="153"/>
    </location>
</feature>
<evidence type="ECO:0000256" key="11">
    <source>
        <dbReference type="ARBA" id="ARBA00023136"/>
    </source>
</evidence>
<evidence type="ECO:0000256" key="6">
    <source>
        <dbReference type="ARBA" id="ARBA00022723"/>
    </source>
</evidence>
<keyword evidence="4" id="KW-0645">Protease</keyword>
<evidence type="ECO:0000256" key="12">
    <source>
        <dbReference type="SAM" id="Phobius"/>
    </source>
</evidence>
<evidence type="ECO:0000313" key="15">
    <source>
        <dbReference type="Proteomes" id="UP001379533"/>
    </source>
</evidence>
<reference evidence="14 15" key="1">
    <citation type="submission" date="2021-12" db="EMBL/GenBank/DDBJ databases">
        <title>Discovery of the Pendulisporaceae a myxobacterial family with distinct sporulation behavior and unique specialized metabolism.</title>
        <authorList>
            <person name="Garcia R."/>
            <person name="Popoff A."/>
            <person name="Bader C.D."/>
            <person name="Loehr J."/>
            <person name="Walesch S."/>
            <person name="Walt C."/>
            <person name="Boldt J."/>
            <person name="Bunk B."/>
            <person name="Haeckl F.J.F.P.J."/>
            <person name="Gunesch A.P."/>
            <person name="Birkelbach J."/>
            <person name="Nuebel U."/>
            <person name="Pietschmann T."/>
            <person name="Bach T."/>
            <person name="Mueller R."/>
        </authorList>
    </citation>
    <scope>NUCLEOTIDE SEQUENCE [LARGE SCALE GENOMIC DNA]</scope>
    <source>
        <strain evidence="14 15">MSr12523</strain>
    </source>
</reference>
<feature type="domain" description="Peptidase M50" evidence="13">
    <location>
        <begin position="37"/>
        <end position="191"/>
    </location>
</feature>
<organism evidence="14 15">
    <name type="scientific">Pendulispora brunnea</name>
    <dbReference type="NCBI Taxonomy" id="2905690"/>
    <lineage>
        <taxon>Bacteria</taxon>
        <taxon>Pseudomonadati</taxon>
        <taxon>Myxococcota</taxon>
        <taxon>Myxococcia</taxon>
        <taxon>Myxococcales</taxon>
        <taxon>Sorangiineae</taxon>
        <taxon>Pendulisporaceae</taxon>
        <taxon>Pendulispora</taxon>
    </lineage>
</organism>
<dbReference type="RefSeq" id="WP_394848911.1">
    <property type="nucleotide sequence ID" value="NZ_CP089982.1"/>
</dbReference>
<sequence>MLSFALGSIPIRIHISFWFTAALLGMNSDPVGLVVWILAVLISVLLHELGHALTGKVFGLAPSIELYAFGGATSWQNGNHLPSWKRVLISLAGPLTGIALGLLTFVVLWQAGIPFNELREWIQEAQARKSMKALAILLFASDMIWINVVWSLFNLLPILPLDGGNVMAHTFAALTKGGGRRAAHIISAVVAAAIGTGVLVKLGTGYILIIVYMGLFSFQNLRALQSDSDETRPPPARQRW</sequence>
<evidence type="ECO:0000256" key="8">
    <source>
        <dbReference type="ARBA" id="ARBA00022833"/>
    </source>
</evidence>
<evidence type="ECO:0000256" key="3">
    <source>
        <dbReference type="ARBA" id="ARBA00007931"/>
    </source>
</evidence>